<comment type="caution">
    <text evidence="2">The sequence shown here is derived from an EMBL/GenBank/DDBJ whole genome shotgun (WGS) entry which is preliminary data.</text>
</comment>
<evidence type="ECO:0000313" key="2">
    <source>
        <dbReference type="EMBL" id="OHT17225.1"/>
    </source>
</evidence>
<evidence type="ECO:0000313" key="3">
    <source>
        <dbReference type="Proteomes" id="UP000179807"/>
    </source>
</evidence>
<gene>
    <name evidence="2" type="ORF">TRFO_12555</name>
</gene>
<sequence length="362" mass="41166">MANAAKMNQADLDKKVNELERLAAKCETLAARENSRQNSTPEVRIINQKIEFALEEVHKQEGHASQTAMDCSALEHEKEKLVQDFEEQNEASLKKLSIVYSNIRTFREDISQTRFKNLTTFLSKQDKFARAEIDLQRVQTLVMAYTQLCAGIQFEFTALPDPDNGAANLNAELEKLEKAIQSIPTHQPISMEQQQSTKSQCDNQVNIIKELEQKIISSINEMSQAEDQQDGLTKQLHEEQTRNDELRTFLQQEEMLINESETQIKTMQEEDANKLDLAKLEIERLNEVTIKLEKSNQEKEAQIAKLKEGTATIANDAKVLKSPIDVLRNKIQTDSKDLSAEIDRLLAEEAKLKAENAQISLP</sequence>
<dbReference type="AlphaFoldDB" id="A0A1J4L130"/>
<feature type="coiled-coil region" evidence="1">
    <location>
        <begin position="208"/>
        <end position="355"/>
    </location>
</feature>
<dbReference type="OrthoDB" id="10493767at2759"/>
<dbReference type="Proteomes" id="UP000179807">
    <property type="component" value="Unassembled WGS sequence"/>
</dbReference>
<keyword evidence="3" id="KW-1185">Reference proteome</keyword>
<reference evidence="2" key="1">
    <citation type="submission" date="2016-10" db="EMBL/GenBank/DDBJ databases">
        <authorList>
            <person name="Benchimol M."/>
            <person name="Almeida L.G."/>
            <person name="Vasconcelos A.T."/>
            <person name="Perreira-Neves A."/>
            <person name="Rosa I.A."/>
            <person name="Tasca T."/>
            <person name="Bogo M.R."/>
            <person name="de Souza W."/>
        </authorList>
    </citation>
    <scope>NUCLEOTIDE SEQUENCE [LARGE SCALE GENOMIC DNA]</scope>
    <source>
        <strain evidence="2">K</strain>
    </source>
</reference>
<evidence type="ECO:0000256" key="1">
    <source>
        <dbReference type="SAM" id="Coils"/>
    </source>
</evidence>
<accession>A0A1J4L130</accession>
<dbReference type="RefSeq" id="XP_068370361.1">
    <property type="nucleotide sequence ID" value="XM_068496702.1"/>
</dbReference>
<organism evidence="2 3">
    <name type="scientific">Tritrichomonas foetus</name>
    <dbReference type="NCBI Taxonomy" id="1144522"/>
    <lineage>
        <taxon>Eukaryota</taxon>
        <taxon>Metamonada</taxon>
        <taxon>Parabasalia</taxon>
        <taxon>Tritrichomonadida</taxon>
        <taxon>Tritrichomonadidae</taxon>
        <taxon>Tritrichomonas</taxon>
    </lineage>
</organism>
<protein>
    <submittedName>
        <fullName evidence="2">Uncharacterized protein</fullName>
    </submittedName>
</protein>
<dbReference type="VEuPathDB" id="TrichDB:TRFO_12555"/>
<dbReference type="EMBL" id="MLAK01000024">
    <property type="protein sequence ID" value="OHT17225.1"/>
    <property type="molecule type" value="Genomic_DNA"/>
</dbReference>
<feature type="coiled-coil region" evidence="1">
    <location>
        <begin position="2"/>
        <end position="32"/>
    </location>
</feature>
<dbReference type="GeneID" id="94831406"/>
<proteinExistence type="predicted"/>
<keyword evidence="1" id="KW-0175">Coiled coil</keyword>
<name>A0A1J4L130_9EUKA</name>